<name>A0A381SLU9_9ZZZZ</name>
<evidence type="ECO:0000256" key="2">
    <source>
        <dbReference type="ARBA" id="ARBA00022748"/>
    </source>
</evidence>
<dbReference type="PANTHER" id="PTHR42852">
    <property type="entry name" value="THIOL:DISULFIDE INTERCHANGE PROTEIN DSBE"/>
    <property type="match status" value="1"/>
</dbReference>
<dbReference type="InterPro" id="IPR017937">
    <property type="entry name" value="Thioredoxin_CS"/>
</dbReference>
<dbReference type="PANTHER" id="PTHR42852:SF6">
    <property type="entry name" value="THIOL:DISULFIDE INTERCHANGE PROTEIN DSBE"/>
    <property type="match status" value="1"/>
</dbReference>
<dbReference type="InterPro" id="IPR036249">
    <property type="entry name" value="Thioredoxin-like_sf"/>
</dbReference>
<reference evidence="7" key="1">
    <citation type="submission" date="2018-05" db="EMBL/GenBank/DDBJ databases">
        <authorList>
            <person name="Lanie J.A."/>
            <person name="Ng W.-L."/>
            <person name="Kazmierczak K.M."/>
            <person name="Andrzejewski T.M."/>
            <person name="Davidsen T.M."/>
            <person name="Wayne K.J."/>
            <person name="Tettelin H."/>
            <person name="Glass J.I."/>
            <person name="Rusch D."/>
            <person name="Podicherti R."/>
            <person name="Tsui H.-C.T."/>
            <person name="Winkler M.E."/>
        </authorList>
    </citation>
    <scope>NUCLEOTIDE SEQUENCE</scope>
</reference>
<evidence type="ECO:0000256" key="1">
    <source>
        <dbReference type="ARBA" id="ARBA00004196"/>
    </source>
</evidence>
<dbReference type="Gene3D" id="3.40.30.10">
    <property type="entry name" value="Glutaredoxin"/>
    <property type="match status" value="1"/>
</dbReference>
<keyword evidence="4" id="KW-0676">Redox-active center</keyword>
<accession>A0A381SLU9</accession>
<protein>
    <recommendedName>
        <fullName evidence="6">Thioredoxin domain-containing protein</fullName>
    </recommendedName>
</protein>
<dbReference type="Pfam" id="PF14289">
    <property type="entry name" value="DUF4369"/>
    <property type="match status" value="1"/>
</dbReference>
<evidence type="ECO:0000259" key="6">
    <source>
        <dbReference type="PROSITE" id="PS51352"/>
    </source>
</evidence>
<dbReference type="InterPro" id="IPR013766">
    <property type="entry name" value="Thioredoxin_domain"/>
</dbReference>
<sequence length="382" mass="43104">MIFRQTIWIKASYNKISKMKRTYIFLLVIIILGCSDHISQNNFSLTLNITGELEQKIYLSKRDAGKWVNIDSSSVVTGEIVLNGQIKDPEIFYLRSGQNLTTIFIEAGKITFTAHADSIKKGITSGSKSQAELDSFNESISLITEQLDTLYNQYREAVKNDDGVRLEELSELIDTKDDERLVRTIDYAYSNNKSIVSAYLIMTNNYYLELAELDTITSNFDNSIKQTKYVELLLDRISNLYKVSIGSSFTDFTLNDTTGNPIALSSLIGENYLLIDFWASWCGPCRRENPNIVAVYNDYNSKGFDIIGVSLDTDKNNWIKAIEKDSLTWSHVSDLQGWNSAAGKLYAVNAIPHSVILNENGTIVAKNLRGEELRDKIAELLN</sequence>
<dbReference type="GO" id="GO:0030313">
    <property type="term" value="C:cell envelope"/>
    <property type="evidence" value="ECO:0007669"/>
    <property type="project" value="UniProtKB-SubCell"/>
</dbReference>
<dbReference type="InterPro" id="IPR050553">
    <property type="entry name" value="Thioredoxin_ResA/DsbE_sf"/>
</dbReference>
<dbReference type="SUPFAM" id="SSF52833">
    <property type="entry name" value="Thioredoxin-like"/>
    <property type="match status" value="1"/>
</dbReference>
<keyword evidence="2" id="KW-0201">Cytochrome c-type biogenesis</keyword>
<evidence type="ECO:0000256" key="4">
    <source>
        <dbReference type="ARBA" id="ARBA00023284"/>
    </source>
</evidence>
<dbReference type="PROSITE" id="PS51257">
    <property type="entry name" value="PROKAR_LIPOPROTEIN"/>
    <property type="match status" value="1"/>
</dbReference>
<dbReference type="PROSITE" id="PS51352">
    <property type="entry name" value="THIOREDOXIN_2"/>
    <property type="match status" value="1"/>
</dbReference>
<dbReference type="GO" id="GO:0017004">
    <property type="term" value="P:cytochrome complex assembly"/>
    <property type="evidence" value="ECO:0007669"/>
    <property type="project" value="UniProtKB-KW"/>
</dbReference>
<proteinExistence type="predicted"/>
<gene>
    <name evidence="7" type="ORF">METZ01_LOCUS57165</name>
</gene>
<dbReference type="CDD" id="cd02966">
    <property type="entry name" value="TlpA_like_family"/>
    <property type="match status" value="1"/>
</dbReference>
<comment type="subcellular location">
    <subcellularLocation>
        <location evidence="1">Cell envelope</location>
    </subcellularLocation>
</comment>
<dbReference type="Pfam" id="PF00578">
    <property type="entry name" value="AhpC-TSA"/>
    <property type="match status" value="1"/>
</dbReference>
<feature type="domain" description="Thioredoxin" evidence="6">
    <location>
        <begin position="243"/>
        <end position="382"/>
    </location>
</feature>
<dbReference type="AlphaFoldDB" id="A0A381SLU9"/>
<keyword evidence="5" id="KW-1133">Transmembrane helix</keyword>
<evidence type="ECO:0000313" key="7">
    <source>
        <dbReference type="EMBL" id="SVA04311.1"/>
    </source>
</evidence>
<evidence type="ECO:0000256" key="5">
    <source>
        <dbReference type="SAM" id="Phobius"/>
    </source>
</evidence>
<dbReference type="PROSITE" id="PS00194">
    <property type="entry name" value="THIOREDOXIN_1"/>
    <property type="match status" value="1"/>
</dbReference>
<dbReference type="InterPro" id="IPR000866">
    <property type="entry name" value="AhpC/TSA"/>
</dbReference>
<keyword evidence="5" id="KW-0812">Transmembrane</keyword>
<keyword evidence="5" id="KW-0472">Membrane</keyword>
<evidence type="ECO:0000256" key="3">
    <source>
        <dbReference type="ARBA" id="ARBA00023157"/>
    </source>
</evidence>
<organism evidence="7">
    <name type="scientific">marine metagenome</name>
    <dbReference type="NCBI Taxonomy" id="408172"/>
    <lineage>
        <taxon>unclassified sequences</taxon>
        <taxon>metagenomes</taxon>
        <taxon>ecological metagenomes</taxon>
    </lineage>
</organism>
<feature type="transmembrane region" description="Helical" evidence="5">
    <location>
        <begin position="21"/>
        <end position="38"/>
    </location>
</feature>
<dbReference type="InterPro" id="IPR025380">
    <property type="entry name" value="DUF4369"/>
</dbReference>
<dbReference type="EMBL" id="UINC01003212">
    <property type="protein sequence ID" value="SVA04311.1"/>
    <property type="molecule type" value="Genomic_DNA"/>
</dbReference>
<keyword evidence="3" id="KW-1015">Disulfide bond</keyword>